<evidence type="ECO:0000256" key="4">
    <source>
        <dbReference type="ARBA" id="ARBA00012756"/>
    </source>
</evidence>
<dbReference type="EMBL" id="JBBPBK010000014">
    <property type="protein sequence ID" value="KAK9269927.1"/>
    <property type="molecule type" value="Genomic_DNA"/>
</dbReference>
<keyword evidence="6" id="KW-0964">Secreted</keyword>
<feature type="domain" description="Glycoside hydrolase 35 catalytic" evidence="12">
    <location>
        <begin position="180"/>
        <end position="311"/>
    </location>
</feature>
<feature type="domain" description="Glycoside hydrolase 35 catalytic" evidence="12">
    <location>
        <begin position="29"/>
        <end position="176"/>
    </location>
</feature>
<keyword evidence="8" id="KW-0378">Hydrolase</keyword>
<keyword evidence="9" id="KW-0325">Glycoprotein</keyword>
<protein>
    <recommendedName>
        <fullName evidence="4">beta-galactosidase</fullName>
        <ecNumber evidence="4">3.2.1.23</ecNumber>
    </recommendedName>
</protein>
<gene>
    <name evidence="14" type="ORF">L1049_025500</name>
</gene>
<evidence type="ECO:0000256" key="9">
    <source>
        <dbReference type="ARBA" id="ARBA00023180"/>
    </source>
</evidence>
<evidence type="ECO:0000256" key="11">
    <source>
        <dbReference type="SAM" id="SignalP"/>
    </source>
</evidence>
<dbReference type="EC" id="3.2.1.23" evidence="4"/>
<dbReference type="Pfam" id="PF21467">
    <property type="entry name" value="BetaGal_gal-bd"/>
    <property type="match status" value="1"/>
</dbReference>
<keyword evidence="10" id="KW-0326">Glycosidase</keyword>
<dbReference type="AlphaFoldDB" id="A0AAP0NB07"/>
<feature type="chain" id="PRO_5043030345" description="beta-galactosidase" evidence="11">
    <location>
        <begin position="21"/>
        <end position="583"/>
    </location>
</feature>
<dbReference type="Proteomes" id="UP001415857">
    <property type="component" value="Unassembled WGS sequence"/>
</dbReference>
<dbReference type="InterPro" id="IPR001944">
    <property type="entry name" value="Glycoside_Hdrlase_35"/>
</dbReference>
<keyword evidence="5" id="KW-0052">Apoplast</keyword>
<evidence type="ECO:0000256" key="10">
    <source>
        <dbReference type="ARBA" id="ARBA00023295"/>
    </source>
</evidence>
<feature type="signal peptide" evidence="11">
    <location>
        <begin position="1"/>
        <end position="20"/>
    </location>
</feature>
<evidence type="ECO:0000256" key="3">
    <source>
        <dbReference type="ARBA" id="ARBA00009809"/>
    </source>
</evidence>
<feature type="domain" description="Beta-galactosidase galactose-binding" evidence="13">
    <location>
        <begin position="495"/>
        <end position="558"/>
    </location>
</feature>
<keyword evidence="7 11" id="KW-0732">Signal</keyword>
<evidence type="ECO:0000256" key="1">
    <source>
        <dbReference type="ARBA" id="ARBA00001412"/>
    </source>
</evidence>
<comment type="catalytic activity">
    <reaction evidence="1">
        <text>Hydrolysis of terminal non-reducing beta-D-galactose residues in beta-D-galactosides.</text>
        <dbReference type="EC" id="3.2.1.23"/>
    </reaction>
</comment>
<dbReference type="Pfam" id="PF01301">
    <property type="entry name" value="Glyco_hydro_35"/>
    <property type="match status" value="2"/>
</dbReference>
<evidence type="ECO:0000259" key="13">
    <source>
        <dbReference type="Pfam" id="PF21467"/>
    </source>
</evidence>
<dbReference type="GO" id="GO:0048046">
    <property type="term" value="C:apoplast"/>
    <property type="evidence" value="ECO:0007669"/>
    <property type="project" value="UniProtKB-SubCell"/>
</dbReference>
<evidence type="ECO:0000256" key="2">
    <source>
        <dbReference type="ARBA" id="ARBA00004271"/>
    </source>
</evidence>
<dbReference type="SUPFAM" id="SSF51445">
    <property type="entry name" value="(Trans)glycosidases"/>
    <property type="match status" value="1"/>
</dbReference>
<proteinExistence type="inferred from homology"/>
<comment type="subcellular location">
    <subcellularLocation>
        <location evidence="2">Secreted</location>
        <location evidence="2">Extracellular space</location>
        <location evidence="2">Apoplast</location>
    </subcellularLocation>
</comment>
<sequence length="583" mass="66087">MVWLLWWFAVLSTVIHAVRGEGVTYDGRSLIINGQRKILFSGSIHYPRSTPEMWPSLISKAKEGGIDVIQTYVFWNIHEPHYGQYNFSGRRDLVGFIKQIQAQGLYACVRIGPYIESEWTYGGLPFWLHDIPGIVYRTENKPFKFHMQRFTTDIVNMLKSEQLFASQGGPIILSQIWLWLFKPGVPWVMCKQHDAPDPVINTCNGMYCGKTFAGPNSPNKPSIWTENWTSLYQTFGEEPNMRSAEDIAFEVTLFILKKGSYVNYYMYHGGTNFERTAAAYVITSYYDQAPLDEYGLIRQPKWGHLKELHAAINQSSEPLLSGENITFPLGPLQQISTQYNTRSMKSSQKFDSLENWEEYKEVIPNFDETSLRANTLLEHMNTTKDASDYLWYTFSLQQNSSNAQSLFNVVSLGHVLHAFVNGEFVGSAHGRPEDRSFTLQNVLSLNEGTNNISLLSVMVGLPDSGAHLEHQFAGLYKVTIGEHEDKDFNNYPWGYQTTFDAPAGNDPLALNLGSMGKGEAWVNGQGLGRYWVSFLTSKGNPSQTWYNVPRSFLKPTGNLLVLLEEETGYPPDISIDTVSLIQL</sequence>
<evidence type="ECO:0000256" key="8">
    <source>
        <dbReference type="ARBA" id="ARBA00022801"/>
    </source>
</evidence>
<evidence type="ECO:0000313" key="15">
    <source>
        <dbReference type="Proteomes" id="UP001415857"/>
    </source>
</evidence>
<reference evidence="14 15" key="1">
    <citation type="journal article" date="2024" name="Plant J.">
        <title>Genome sequences and population genomics reveal climatic adaptation and genomic divergence between two closely related sweetgum species.</title>
        <authorList>
            <person name="Xu W.Q."/>
            <person name="Ren C.Q."/>
            <person name="Zhang X.Y."/>
            <person name="Comes H.P."/>
            <person name="Liu X.H."/>
            <person name="Li Y.G."/>
            <person name="Kettle C.J."/>
            <person name="Jalonen R."/>
            <person name="Gaisberger H."/>
            <person name="Ma Y.Z."/>
            <person name="Qiu Y.X."/>
        </authorList>
    </citation>
    <scope>NUCLEOTIDE SEQUENCE [LARGE SCALE GENOMIC DNA]</scope>
    <source>
        <strain evidence="14">Hangzhou</strain>
    </source>
</reference>
<dbReference type="InterPro" id="IPR031330">
    <property type="entry name" value="Gly_Hdrlase_35_cat"/>
</dbReference>
<dbReference type="PRINTS" id="PR00742">
    <property type="entry name" value="GLHYDRLASE35"/>
</dbReference>
<dbReference type="InterPro" id="IPR048913">
    <property type="entry name" value="BetaGal_gal-bd"/>
</dbReference>
<dbReference type="InterPro" id="IPR017853">
    <property type="entry name" value="GH"/>
</dbReference>
<keyword evidence="15" id="KW-1185">Reference proteome</keyword>
<name>A0AAP0NB07_LIQFO</name>
<evidence type="ECO:0000256" key="5">
    <source>
        <dbReference type="ARBA" id="ARBA00022523"/>
    </source>
</evidence>
<dbReference type="InterPro" id="IPR008979">
    <property type="entry name" value="Galactose-bd-like_sf"/>
</dbReference>
<organism evidence="14 15">
    <name type="scientific">Liquidambar formosana</name>
    <name type="common">Formosan gum</name>
    <dbReference type="NCBI Taxonomy" id="63359"/>
    <lineage>
        <taxon>Eukaryota</taxon>
        <taxon>Viridiplantae</taxon>
        <taxon>Streptophyta</taxon>
        <taxon>Embryophyta</taxon>
        <taxon>Tracheophyta</taxon>
        <taxon>Spermatophyta</taxon>
        <taxon>Magnoliopsida</taxon>
        <taxon>eudicotyledons</taxon>
        <taxon>Gunneridae</taxon>
        <taxon>Pentapetalae</taxon>
        <taxon>Saxifragales</taxon>
        <taxon>Altingiaceae</taxon>
        <taxon>Liquidambar</taxon>
    </lineage>
</organism>
<dbReference type="FunFam" id="2.60.120.260:FF:000050">
    <property type="entry name" value="Beta-galactosidase"/>
    <property type="match status" value="1"/>
</dbReference>
<evidence type="ECO:0000256" key="6">
    <source>
        <dbReference type="ARBA" id="ARBA00022525"/>
    </source>
</evidence>
<dbReference type="PANTHER" id="PTHR23421">
    <property type="entry name" value="BETA-GALACTOSIDASE RELATED"/>
    <property type="match status" value="1"/>
</dbReference>
<dbReference type="GO" id="GO:0005975">
    <property type="term" value="P:carbohydrate metabolic process"/>
    <property type="evidence" value="ECO:0007669"/>
    <property type="project" value="InterPro"/>
</dbReference>
<evidence type="ECO:0000256" key="7">
    <source>
        <dbReference type="ARBA" id="ARBA00022729"/>
    </source>
</evidence>
<dbReference type="Gene3D" id="3.20.20.80">
    <property type="entry name" value="Glycosidases"/>
    <property type="match status" value="2"/>
</dbReference>
<comment type="caution">
    <text evidence="14">The sequence shown here is derived from an EMBL/GenBank/DDBJ whole genome shotgun (WGS) entry which is preliminary data.</text>
</comment>
<accession>A0AAP0NB07</accession>
<dbReference type="SUPFAM" id="SSF49785">
    <property type="entry name" value="Galactose-binding domain-like"/>
    <property type="match status" value="2"/>
</dbReference>
<dbReference type="GO" id="GO:0004565">
    <property type="term" value="F:beta-galactosidase activity"/>
    <property type="evidence" value="ECO:0007669"/>
    <property type="project" value="UniProtKB-EC"/>
</dbReference>
<evidence type="ECO:0000259" key="12">
    <source>
        <dbReference type="Pfam" id="PF01301"/>
    </source>
</evidence>
<evidence type="ECO:0000313" key="14">
    <source>
        <dbReference type="EMBL" id="KAK9269927.1"/>
    </source>
</evidence>
<comment type="similarity">
    <text evidence="3">Belongs to the glycosyl hydrolase 35 family.</text>
</comment>
<dbReference type="Gene3D" id="2.60.120.260">
    <property type="entry name" value="Galactose-binding domain-like"/>
    <property type="match status" value="1"/>
</dbReference>